<dbReference type="InterPro" id="IPR007934">
    <property type="entry name" value="AbfB_ABD"/>
</dbReference>
<dbReference type="GO" id="GO:0016987">
    <property type="term" value="F:sigma factor activity"/>
    <property type="evidence" value="ECO:0007669"/>
    <property type="project" value="UniProtKB-KW"/>
</dbReference>
<keyword evidence="1 5" id="KW-0805">Transcription regulation</keyword>
<keyword evidence="3 5" id="KW-0238">DNA-binding</keyword>
<feature type="compositionally biased region" description="Low complexity" evidence="6">
    <location>
        <begin position="337"/>
        <end position="350"/>
    </location>
</feature>
<dbReference type="AlphaFoldDB" id="A0A418N086"/>
<organism evidence="9 10">
    <name type="scientific">Micromonospora radicis</name>
    <dbReference type="NCBI Taxonomy" id="1894971"/>
    <lineage>
        <taxon>Bacteria</taxon>
        <taxon>Bacillati</taxon>
        <taxon>Actinomycetota</taxon>
        <taxon>Actinomycetes</taxon>
        <taxon>Micromonosporales</taxon>
        <taxon>Micromonosporaceae</taxon>
        <taxon>Micromonospora</taxon>
    </lineage>
</organism>
<protein>
    <recommendedName>
        <fullName evidence="5">RNA polymerase sigma factor</fullName>
    </recommendedName>
</protein>
<sequence>MELVARAQSGDRVAREQLIAAHLPLLYNIVGRALNGHADIDDVVQETLVRVIRDLPALRAPESFRSWLVAIAVRQIATHRQRVRTAVDRATVVDTADLLPTAGDLEDEAILRLHLADQRRQVVEATRWLDPAQRPMLSLWWQECVGQLSRSEVAAACDASVAHVAVRLQRLREQLELGRLIVAALAAEPRCPGLAATVDRWDGQPTPVWRKRIARHVRDCRSCATPAQGQVPAERLLLGIAPLAVPAGLAATLAAKGLLTTTAATTPVLAAAHTATTYTAATAPAAATAGGGPGALFGKLAQAVVAHPVASLAAGAALIGGTAATVALQPNPRPPVVVVAPSPAAPTTSSPTPPPPSRRPSAEPSPTRPPVPAGTVPLGSWSLESAEGSDRYLSHDGEFVELGRVAAASAEPARRRATFTVGRGLADSSCVTLRAADGRYLRHWGLRLQLSPNEGTEIFRADATFCPRRSSVDGAVTLRSHNYPALVLHHRDGGLWLDLPDGSRDFAVESSFIVRDPWA</sequence>
<feature type="region of interest" description="Disordered" evidence="6">
    <location>
        <begin position="337"/>
        <end position="380"/>
    </location>
</feature>
<keyword evidence="10" id="KW-1185">Reference proteome</keyword>
<evidence type="ECO:0000313" key="9">
    <source>
        <dbReference type="EMBL" id="RIV40586.1"/>
    </source>
</evidence>
<dbReference type="GO" id="GO:0046373">
    <property type="term" value="P:L-arabinose metabolic process"/>
    <property type="evidence" value="ECO:0007669"/>
    <property type="project" value="InterPro"/>
</dbReference>
<proteinExistence type="inferred from homology"/>
<dbReference type="NCBIfam" id="TIGR02937">
    <property type="entry name" value="sigma70-ECF"/>
    <property type="match status" value="1"/>
</dbReference>
<dbReference type="InterPro" id="IPR013325">
    <property type="entry name" value="RNA_pol_sigma_r2"/>
</dbReference>
<dbReference type="Pfam" id="PF04542">
    <property type="entry name" value="Sigma70_r2"/>
    <property type="match status" value="1"/>
</dbReference>
<evidence type="ECO:0000313" key="10">
    <source>
        <dbReference type="Proteomes" id="UP000283832"/>
    </source>
</evidence>
<name>A0A418N086_9ACTN</name>
<keyword evidence="4 5" id="KW-0804">Transcription</keyword>
<dbReference type="PANTHER" id="PTHR43133:SF51">
    <property type="entry name" value="RNA POLYMERASE SIGMA FACTOR"/>
    <property type="match status" value="1"/>
</dbReference>
<dbReference type="InterPro" id="IPR036195">
    <property type="entry name" value="AbfB_ABD_sf"/>
</dbReference>
<evidence type="ECO:0000259" key="8">
    <source>
        <dbReference type="Pfam" id="PF05270"/>
    </source>
</evidence>
<dbReference type="InterPro" id="IPR007627">
    <property type="entry name" value="RNA_pol_sigma70_r2"/>
</dbReference>
<comment type="caution">
    <text evidence="9">The sequence shown here is derived from an EMBL/GenBank/DDBJ whole genome shotgun (WGS) entry which is preliminary data.</text>
</comment>
<dbReference type="Gene3D" id="2.80.10.50">
    <property type="match status" value="1"/>
</dbReference>
<evidence type="ECO:0000256" key="1">
    <source>
        <dbReference type="ARBA" id="ARBA00023015"/>
    </source>
</evidence>
<dbReference type="PROSITE" id="PS01063">
    <property type="entry name" value="SIGMA70_ECF"/>
    <property type="match status" value="1"/>
</dbReference>
<evidence type="ECO:0000259" key="7">
    <source>
        <dbReference type="Pfam" id="PF04542"/>
    </source>
</evidence>
<dbReference type="SUPFAM" id="SSF110221">
    <property type="entry name" value="AbfB domain"/>
    <property type="match status" value="1"/>
</dbReference>
<dbReference type="OrthoDB" id="8611574at2"/>
<dbReference type="Proteomes" id="UP000283832">
    <property type="component" value="Unassembled WGS sequence"/>
</dbReference>
<evidence type="ECO:0000256" key="5">
    <source>
        <dbReference type="RuleBase" id="RU000716"/>
    </source>
</evidence>
<comment type="similarity">
    <text evidence="5">Belongs to the sigma-70 factor family. ECF subfamily.</text>
</comment>
<accession>A0A418N086</accession>
<gene>
    <name evidence="9" type="ORF">D2L64_02855</name>
</gene>
<evidence type="ECO:0000256" key="4">
    <source>
        <dbReference type="ARBA" id="ARBA00023163"/>
    </source>
</evidence>
<dbReference type="PANTHER" id="PTHR43133">
    <property type="entry name" value="RNA POLYMERASE ECF-TYPE SIGMA FACTO"/>
    <property type="match status" value="1"/>
</dbReference>
<dbReference type="GO" id="GO:0046556">
    <property type="term" value="F:alpha-L-arabinofuranosidase activity"/>
    <property type="evidence" value="ECO:0007669"/>
    <property type="project" value="InterPro"/>
</dbReference>
<dbReference type="InterPro" id="IPR014284">
    <property type="entry name" value="RNA_pol_sigma-70_dom"/>
</dbReference>
<feature type="domain" description="RNA polymerase sigma-70 region 2" evidence="7">
    <location>
        <begin position="18"/>
        <end position="82"/>
    </location>
</feature>
<dbReference type="Pfam" id="PF05270">
    <property type="entry name" value="AbfB"/>
    <property type="match status" value="1"/>
</dbReference>
<keyword evidence="2 5" id="KW-0731">Sigma factor</keyword>
<feature type="domain" description="Alpha-L-arabinofuranosidase B arabinose-binding" evidence="8">
    <location>
        <begin position="382"/>
        <end position="514"/>
    </location>
</feature>
<evidence type="ECO:0000256" key="6">
    <source>
        <dbReference type="SAM" id="MobiDB-lite"/>
    </source>
</evidence>
<dbReference type="GO" id="GO:0003677">
    <property type="term" value="F:DNA binding"/>
    <property type="evidence" value="ECO:0007669"/>
    <property type="project" value="UniProtKB-KW"/>
</dbReference>
<dbReference type="Gene3D" id="1.10.1740.10">
    <property type="match status" value="1"/>
</dbReference>
<dbReference type="InterPro" id="IPR039425">
    <property type="entry name" value="RNA_pol_sigma-70-like"/>
</dbReference>
<dbReference type="GO" id="GO:0006352">
    <property type="term" value="P:DNA-templated transcription initiation"/>
    <property type="evidence" value="ECO:0007669"/>
    <property type="project" value="InterPro"/>
</dbReference>
<dbReference type="InterPro" id="IPR000838">
    <property type="entry name" value="RNA_pol_sigma70_ECF_CS"/>
</dbReference>
<evidence type="ECO:0000256" key="2">
    <source>
        <dbReference type="ARBA" id="ARBA00023082"/>
    </source>
</evidence>
<dbReference type="SUPFAM" id="SSF88946">
    <property type="entry name" value="Sigma2 domain of RNA polymerase sigma factors"/>
    <property type="match status" value="1"/>
</dbReference>
<evidence type="ECO:0000256" key="3">
    <source>
        <dbReference type="ARBA" id="ARBA00023125"/>
    </source>
</evidence>
<reference evidence="9 10" key="1">
    <citation type="submission" date="2018-08" db="EMBL/GenBank/DDBJ databases">
        <title>Jishengella sp. nov., isolated from a root of Azadirachta indica A. Juss. var. siamensis Valenton.</title>
        <authorList>
            <person name="Kuncharoen N."/>
            <person name="Tanasupawat S."/>
            <person name="Kudo T."/>
            <person name="Ohkuma M."/>
        </authorList>
    </citation>
    <scope>NUCLEOTIDE SEQUENCE [LARGE SCALE GENOMIC DNA]</scope>
    <source>
        <strain evidence="9 10">AZ1-13</strain>
    </source>
</reference>
<dbReference type="EMBL" id="QXEC01000002">
    <property type="protein sequence ID" value="RIV40586.1"/>
    <property type="molecule type" value="Genomic_DNA"/>
</dbReference>
<dbReference type="CDD" id="cd23399">
    <property type="entry name" value="beta-trefoil_ABD_ABFB"/>
    <property type="match status" value="1"/>
</dbReference>